<evidence type="ECO:0000256" key="2">
    <source>
        <dbReference type="ARBA" id="ARBA00023043"/>
    </source>
</evidence>
<feature type="repeat" description="ANK" evidence="3">
    <location>
        <begin position="191"/>
        <end position="223"/>
    </location>
</feature>
<sequence>MESINYMAKKVHDNRGQLFIEFVTRSGYKDMGSDINIAGKISRRRRTPLHHVAELLGDRGRDVARELFAIYDRFFVNYIDKSGLTHFHVACRYGFDDIVEKFLEHGQDVDCLDTVEGNSPLHLALKYGHVRLAEMLLRNSADPNVANLNKSTPLHVACQVLNDNDDFIKKFFFLINVVKRRTVHIDAQDNWGQTPLYIAVSHNSVKLVEFLLRRGANPSLSDVNGLTPLHIICQTKCSDDLAKMFFEIIDEIHQTVQVDARDRLDGTPLYHAVSFGHKTMVELLLRRGADPHLTDDIGLTPVSVCLEEGSEDLVKLFYQINDELNRHLQITNRWNQTLMTQPLQSAVQNLRPIVFDVLLVHGADLSSFVFPPASDLVLCLNKLLRRRKEWPYSINFKLELASGLLSFVDSLEKREYELKRKDALTIMRLFSYYGLFKKSADVEKCWFDDEEFKSRAKELMIKPSLSLYDLIRLKPEVAAKQLTNMDYFEFARSKKLYKLPEKYQEDCAVHLCEKLSRRFFHCWAIESVMKLTRNRLPIRCCEIIVDLPRNRNLYNICLAALMQRSWWRYMITKHIDLAEI</sequence>
<dbReference type="SUPFAM" id="SSF48403">
    <property type="entry name" value="Ankyrin repeat"/>
    <property type="match status" value="1"/>
</dbReference>
<keyword evidence="2 3" id="KW-0040">ANK repeat</keyword>
<dbReference type="InterPro" id="IPR036770">
    <property type="entry name" value="Ankyrin_rpt-contain_sf"/>
</dbReference>
<dbReference type="PANTHER" id="PTHR24198:SF165">
    <property type="entry name" value="ANKYRIN REPEAT-CONTAINING PROTEIN-RELATED"/>
    <property type="match status" value="1"/>
</dbReference>
<name>A0A6H5IRF0_9HYME</name>
<evidence type="ECO:0000256" key="1">
    <source>
        <dbReference type="ARBA" id="ARBA00022737"/>
    </source>
</evidence>
<dbReference type="Pfam" id="PF12796">
    <property type="entry name" value="Ank_2"/>
    <property type="match status" value="2"/>
</dbReference>
<dbReference type="PROSITE" id="PS50088">
    <property type="entry name" value="ANK_REPEAT"/>
    <property type="match status" value="4"/>
</dbReference>
<dbReference type="InterPro" id="IPR002110">
    <property type="entry name" value="Ankyrin_rpt"/>
</dbReference>
<protein>
    <submittedName>
        <fullName evidence="4">Uncharacterized protein</fullName>
    </submittedName>
</protein>
<dbReference type="PANTHER" id="PTHR24198">
    <property type="entry name" value="ANKYRIN REPEAT AND PROTEIN KINASE DOMAIN-CONTAINING PROTEIN"/>
    <property type="match status" value="1"/>
</dbReference>
<keyword evidence="5" id="KW-1185">Reference proteome</keyword>
<accession>A0A6H5IRF0</accession>
<dbReference type="PROSITE" id="PS50297">
    <property type="entry name" value="ANK_REP_REGION"/>
    <property type="match status" value="4"/>
</dbReference>
<dbReference type="Gene3D" id="1.25.40.20">
    <property type="entry name" value="Ankyrin repeat-containing domain"/>
    <property type="match status" value="3"/>
</dbReference>
<reference evidence="4 5" key="1">
    <citation type="submission" date="2020-02" db="EMBL/GenBank/DDBJ databases">
        <authorList>
            <person name="Ferguson B K."/>
        </authorList>
    </citation>
    <scope>NUCLEOTIDE SEQUENCE [LARGE SCALE GENOMIC DNA]</scope>
</reference>
<organism evidence="4 5">
    <name type="scientific">Trichogramma brassicae</name>
    <dbReference type="NCBI Taxonomy" id="86971"/>
    <lineage>
        <taxon>Eukaryota</taxon>
        <taxon>Metazoa</taxon>
        <taxon>Ecdysozoa</taxon>
        <taxon>Arthropoda</taxon>
        <taxon>Hexapoda</taxon>
        <taxon>Insecta</taxon>
        <taxon>Pterygota</taxon>
        <taxon>Neoptera</taxon>
        <taxon>Endopterygota</taxon>
        <taxon>Hymenoptera</taxon>
        <taxon>Apocrita</taxon>
        <taxon>Proctotrupomorpha</taxon>
        <taxon>Chalcidoidea</taxon>
        <taxon>Trichogrammatidae</taxon>
        <taxon>Trichogramma</taxon>
    </lineage>
</organism>
<gene>
    <name evidence="4" type="ORF">TBRA_LOCUS11632</name>
</gene>
<keyword evidence="1" id="KW-0677">Repeat</keyword>
<feature type="repeat" description="ANK" evidence="3">
    <location>
        <begin position="82"/>
        <end position="114"/>
    </location>
</feature>
<dbReference type="EMBL" id="CADCXV010000983">
    <property type="protein sequence ID" value="CAB0039894.1"/>
    <property type="molecule type" value="Genomic_DNA"/>
</dbReference>
<dbReference type="AlphaFoldDB" id="A0A6H5IRF0"/>
<dbReference type="SMART" id="SM00248">
    <property type="entry name" value="ANK"/>
    <property type="match status" value="9"/>
</dbReference>
<feature type="repeat" description="ANK" evidence="3">
    <location>
        <begin position="116"/>
        <end position="148"/>
    </location>
</feature>
<dbReference type="OrthoDB" id="9995210at2759"/>
<dbReference type="Proteomes" id="UP000479190">
    <property type="component" value="Unassembled WGS sequence"/>
</dbReference>
<feature type="repeat" description="ANK" evidence="3">
    <location>
        <begin position="264"/>
        <end position="296"/>
    </location>
</feature>
<evidence type="ECO:0000313" key="5">
    <source>
        <dbReference type="Proteomes" id="UP000479190"/>
    </source>
</evidence>
<evidence type="ECO:0000313" key="4">
    <source>
        <dbReference type="EMBL" id="CAB0039894.1"/>
    </source>
</evidence>
<evidence type="ECO:0000256" key="3">
    <source>
        <dbReference type="PROSITE-ProRule" id="PRU00023"/>
    </source>
</evidence>
<dbReference type="PRINTS" id="PR01415">
    <property type="entry name" value="ANKYRIN"/>
</dbReference>
<proteinExistence type="predicted"/>